<organism evidence="2 3">
    <name type="scientific">Nibricoccus aquaticus</name>
    <dbReference type="NCBI Taxonomy" id="2576891"/>
    <lineage>
        <taxon>Bacteria</taxon>
        <taxon>Pseudomonadati</taxon>
        <taxon>Verrucomicrobiota</taxon>
        <taxon>Opitutia</taxon>
        <taxon>Opitutales</taxon>
        <taxon>Opitutaceae</taxon>
        <taxon>Nibricoccus</taxon>
    </lineage>
</organism>
<evidence type="ECO:0000313" key="2">
    <source>
        <dbReference type="EMBL" id="ATC64538.1"/>
    </source>
</evidence>
<dbReference type="Pfam" id="PF05016">
    <property type="entry name" value="ParE_toxin"/>
    <property type="match status" value="1"/>
</dbReference>
<evidence type="ECO:0000313" key="3">
    <source>
        <dbReference type="Proteomes" id="UP000217265"/>
    </source>
</evidence>
<dbReference type="Proteomes" id="UP000217265">
    <property type="component" value="Chromosome"/>
</dbReference>
<keyword evidence="3" id="KW-1185">Reference proteome</keyword>
<accession>A0A290QGS6</accession>
<dbReference type="InterPro" id="IPR035093">
    <property type="entry name" value="RelE/ParE_toxin_dom_sf"/>
</dbReference>
<dbReference type="EMBL" id="CP023344">
    <property type="protein sequence ID" value="ATC64538.1"/>
    <property type="molecule type" value="Genomic_DNA"/>
</dbReference>
<reference evidence="2 3" key="1">
    <citation type="submission" date="2017-09" db="EMBL/GenBank/DDBJ databases">
        <title>Complete genome sequence of Verrucomicrobial strain HZ-65, isolated from freshwater.</title>
        <authorList>
            <person name="Choi A."/>
        </authorList>
    </citation>
    <scope>NUCLEOTIDE SEQUENCE [LARGE SCALE GENOMIC DNA]</scope>
    <source>
        <strain evidence="2 3">HZ-65</strain>
    </source>
</reference>
<protein>
    <recommendedName>
        <fullName evidence="4">Type II toxin-antitoxin system RelE/ParE family toxin</fullName>
    </recommendedName>
</protein>
<sequence length="102" mass="12150">MSWRVVLRPEVEGDVAEAAGWYEERHKGLGAMFVEEVITVWDELAENPLLNSRRDQAKNVRWRYPKRFPYRIVYEVFDEERVVVVAAVLHATRADRHWRARV</sequence>
<name>A0A290QGS6_9BACT</name>
<evidence type="ECO:0000256" key="1">
    <source>
        <dbReference type="ARBA" id="ARBA00022649"/>
    </source>
</evidence>
<dbReference type="KEGG" id="vbh:CMV30_11555"/>
<dbReference type="OrthoDB" id="199685at2"/>
<gene>
    <name evidence="2" type="ORF">CMV30_11555</name>
</gene>
<evidence type="ECO:0008006" key="4">
    <source>
        <dbReference type="Google" id="ProtNLM"/>
    </source>
</evidence>
<dbReference type="SUPFAM" id="SSF143011">
    <property type="entry name" value="RelE-like"/>
    <property type="match status" value="1"/>
</dbReference>
<dbReference type="Gene3D" id="3.30.2310.20">
    <property type="entry name" value="RelE-like"/>
    <property type="match status" value="1"/>
</dbReference>
<keyword evidence="1" id="KW-1277">Toxin-antitoxin system</keyword>
<proteinExistence type="predicted"/>
<dbReference type="RefSeq" id="WP_096056169.1">
    <property type="nucleotide sequence ID" value="NZ_CP023344.1"/>
</dbReference>
<dbReference type="AlphaFoldDB" id="A0A290QGS6"/>
<dbReference type="InterPro" id="IPR007712">
    <property type="entry name" value="RelE/ParE_toxin"/>
</dbReference>